<sequence length="282" mass="30500">MPEISTAERAAGFLLGLTDDDTAARVRERTRLPGPEGAAEARKRLRSSLGWGGHRRLPVSVTLWALEQDDPQLNALLREHGAITDLGLRRALARGIPFGPGRTQPLPVSRATAENEPEVPEAYERLGLVGALRAAGSWGRARGAASMVLTAEDWRTVTDADAEQPLPGYSRWALSIRPDCPPGLRKQFGSHPKFTHRLREAGVLDGPAEYALTHRPAVEVLTLLSLGTVMFPSRLPAAEDALRPLVRRHLGDREEAWAVLAQLIGTFHGTAPELIVTAGAIA</sequence>
<dbReference type="Proteomes" id="UP001589703">
    <property type="component" value="Unassembled WGS sequence"/>
</dbReference>
<protein>
    <submittedName>
        <fullName evidence="1">Uncharacterized protein</fullName>
    </submittedName>
</protein>
<keyword evidence="2" id="KW-1185">Reference proteome</keyword>
<dbReference type="EMBL" id="JBHMAR010000023">
    <property type="protein sequence ID" value="MFB9737141.1"/>
    <property type="molecule type" value="Genomic_DNA"/>
</dbReference>
<evidence type="ECO:0000313" key="1">
    <source>
        <dbReference type="EMBL" id="MFB9737141.1"/>
    </source>
</evidence>
<reference evidence="1 2" key="1">
    <citation type="submission" date="2024-09" db="EMBL/GenBank/DDBJ databases">
        <authorList>
            <person name="Sun Q."/>
            <person name="Mori K."/>
        </authorList>
    </citation>
    <scope>NUCLEOTIDE SEQUENCE [LARGE SCALE GENOMIC DNA]</scope>
    <source>
        <strain evidence="1 2">JCM 10918</strain>
    </source>
</reference>
<evidence type="ECO:0000313" key="2">
    <source>
        <dbReference type="Proteomes" id="UP001589703"/>
    </source>
</evidence>
<name>A0ABV5VH42_9ACTN</name>
<organism evidence="1 2">
    <name type="scientific">Streptomyces thermocoprophilus</name>
    <dbReference type="NCBI Taxonomy" id="78356"/>
    <lineage>
        <taxon>Bacteria</taxon>
        <taxon>Bacillati</taxon>
        <taxon>Actinomycetota</taxon>
        <taxon>Actinomycetes</taxon>
        <taxon>Kitasatosporales</taxon>
        <taxon>Streptomycetaceae</taxon>
        <taxon>Streptomyces</taxon>
    </lineage>
</organism>
<dbReference type="RefSeq" id="WP_247461600.1">
    <property type="nucleotide sequence ID" value="NZ_JBHMAR010000023.1"/>
</dbReference>
<proteinExistence type="predicted"/>
<accession>A0ABV5VH42</accession>
<comment type="caution">
    <text evidence="1">The sequence shown here is derived from an EMBL/GenBank/DDBJ whole genome shotgun (WGS) entry which is preliminary data.</text>
</comment>
<gene>
    <name evidence="1" type="ORF">ACFFRO_18695</name>
</gene>